<accession>A0A0A9EDV2</accession>
<reference evidence="2" key="1">
    <citation type="submission" date="2014-09" db="EMBL/GenBank/DDBJ databases">
        <authorList>
            <person name="Magalhaes I.L.F."/>
            <person name="Oliveira U."/>
            <person name="Santos F.R."/>
            <person name="Vidigal T.H.D.A."/>
            <person name="Brescovit A.D."/>
            <person name="Santos A.J."/>
        </authorList>
    </citation>
    <scope>NUCLEOTIDE SEQUENCE</scope>
    <source>
        <tissue evidence="2">Shoot tissue taken approximately 20 cm above the soil surface</tissue>
    </source>
</reference>
<keyword evidence="1" id="KW-1133">Transmembrane helix</keyword>
<evidence type="ECO:0000313" key="2">
    <source>
        <dbReference type="EMBL" id="JAD98241.1"/>
    </source>
</evidence>
<name>A0A0A9EDV2_ARUDO</name>
<organism evidence="2">
    <name type="scientific">Arundo donax</name>
    <name type="common">Giant reed</name>
    <name type="synonym">Donax arundinaceus</name>
    <dbReference type="NCBI Taxonomy" id="35708"/>
    <lineage>
        <taxon>Eukaryota</taxon>
        <taxon>Viridiplantae</taxon>
        <taxon>Streptophyta</taxon>
        <taxon>Embryophyta</taxon>
        <taxon>Tracheophyta</taxon>
        <taxon>Spermatophyta</taxon>
        <taxon>Magnoliopsida</taxon>
        <taxon>Liliopsida</taxon>
        <taxon>Poales</taxon>
        <taxon>Poaceae</taxon>
        <taxon>PACMAD clade</taxon>
        <taxon>Arundinoideae</taxon>
        <taxon>Arundineae</taxon>
        <taxon>Arundo</taxon>
    </lineage>
</organism>
<feature type="transmembrane region" description="Helical" evidence="1">
    <location>
        <begin position="42"/>
        <end position="62"/>
    </location>
</feature>
<evidence type="ECO:0000256" key="1">
    <source>
        <dbReference type="SAM" id="Phobius"/>
    </source>
</evidence>
<dbReference type="AlphaFoldDB" id="A0A0A9EDV2"/>
<protein>
    <submittedName>
        <fullName evidence="2">Uncharacterized protein</fullName>
    </submittedName>
</protein>
<keyword evidence="1" id="KW-0812">Transmembrane</keyword>
<reference evidence="2" key="2">
    <citation type="journal article" date="2015" name="Data Brief">
        <title>Shoot transcriptome of the giant reed, Arundo donax.</title>
        <authorList>
            <person name="Barrero R.A."/>
            <person name="Guerrero F.D."/>
            <person name="Moolhuijzen P."/>
            <person name="Goolsby J.A."/>
            <person name="Tidwell J."/>
            <person name="Bellgard S.E."/>
            <person name="Bellgard M.I."/>
        </authorList>
    </citation>
    <scope>NUCLEOTIDE SEQUENCE</scope>
    <source>
        <tissue evidence="2">Shoot tissue taken approximately 20 cm above the soil surface</tissue>
    </source>
</reference>
<keyword evidence="1" id="KW-0472">Membrane</keyword>
<sequence length="73" mass="9017">MQLLRRFYFCRTFLYKRLTLHFFTLVFTAAHALHIHAKLNYVVCLSCSITRCMVYFIDLFIMREFLIYHRKKC</sequence>
<dbReference type="EMBL" id="GBRH01199654">
    <property type="protein sequence ID" value="JAD98241.1"/>
    <property type="molecule type" value="Transcribed_RNA"/>
</dbReference>
<proteinExistence type="predicted"/>